<protein>
    <recommendedName>
        <fullName evidence="4">RRM domain-containing protein</fullName>
    </recommendedName>
</protein>
<dbReference type="AlphaFoldDB" id="A0A1X2GAG3"/>
<dbReference type="OrthoDB" id="2428461at2759"/>
<evidence type="ECO:0000313" key="3">
    <source>
        <dbReference type="Proteomes" id="UP000242146"/>
    </source>
</evidence>
<proteinExistence type="predicted"/>
<sequence length="363" mass="40322">MLDEEDALDFGELDEDFELDADQIKAIDAELGLDIDEDLEEAAPLAPSTNSNDILSSSLSNTKSSPPSPPRPSESQPPVEKRTYQQPSHRQHSQQQSSAHHARPAMFPMMPMPTPNIHINPNFKGPLDFSRIQGRSFQSNNNYSNYNSSSYNHNSGNFSSSNSDRRHNIPGNHQFNRNGSHSPMSQSSHDLTRQRMAAHPPQKRSYSDDQLATSQHVDRAQPRPRHMVPAANGNVIEHNGLLSIRGAANRTGSASPPAVRNKYVQPYTKPGFDQSRLRANPGPAVPRFENGKANKLILSNVAAGISKASLQSLDPLIKDIQMEANKNQASVLFTSIDEAVQFRRKYNRFLFHGQNLTVTFAQK</sequence>
<dbReference type="CDD" id="cd00590">
    <property type="entry name" value="RRM_SF"/>
    <property type="match status" value="1"/>
</dbReference>
<gene>
    <name evidence="2" type="ORF">DM01DRAFT_1338772</name>
</gene>
<dbReference type="Proteomes" id="UP000242146">
    <property type="component" value="Unassembled WGS sequence"/>
</dbReference>
<keyword evidence="3" id="KW-1185">Reference proteome</keyword>
<comment type="caution">
    <text evidence="2">The sequence shown here is derived from an EMBL/GenBank/DDBJ whole genome shotgun (WGS) entry which is preliminary data.</text>
</comment>
<dbReference type="GO" id="GO:0003676">
    <property type="term" value="F:nucleic acid binding"/>
    <property type="evidence" value="ECO:0007669"/>
    <property type="project" value="InterPro"/>
</dbReference>
<dbReference type="EMBL" id="MCGT01000030">
    <property type="protein sequence ID" value="ORX48306.1"/>
    <property type="molecule type" value="Genomic_DNA"/>
</dbReference>
<name>A0A1X2GAG3_9FUNG</name>
<reference evidence="2 3" key="1">
    <citation type="submission" date="2016-07" db="EMBL/GenBank/DDBJ databases">
        <title>Pervasive Adenine N6-methylation of Active Genes in Fungi.</title>
        <authorList>
            <consortium name="DOE Joint Genome Institute"/>
            <person name="Mondo S.J."/>
            <person name="Dannebaum R.O."/>
            <person name="Kuo R.C."/>
            <person name="Labutti K."/>
            <person name="Haridas S."/>
            <person name="Kuo A."/>
            <person name="Salamov A."/>
            <person name="Ahrendt S.R."/>
            <person name="Lipzen A."/>
            <person name="Sullivan W."/>
            <person name="Andreopoulos W.B."/>
            <person name="Clum A."/>
            <person name="Lindquist E."/>
            <person name="Daum C."/>
            <person name="Ramamoorthy G.K."/>
            <person name="Gryganskyi A."/>
            <person name="Culley D."/>
            <person name="Magnuson J.K."/>
            <person name="James T.Y."/>
            <person name="O'Malley M.A."/>
            <person name="Stajich J.E."/>
            <person name="Spatafora J.W."/>
            <person name="Visel A."/>
            <person name="Grigoriev I.V."/>
        </authorList>
    </citation>
    <scope>NUCLEOTIDE SEQUENCE [LARGE SCALE GENOMIC DNA]</scope>
    <source>
        <strain evidence="2 3">NRRL 3301</strain>
    </source>
</reference>
<dbReference type="InterPro" id="IPR035979">
    <property type="entry name" value="RBD_domain_sf"/>
</dbReference>
<feature type="compositionally biased region" description="Low complexity" evidence="1">
    <location>
        <begin position="139"/>
        <end position="162"/>
    </location>
</feature>
<evidence type="ECO:0000313" key="2">
    <source>
        <dbReference type="EMBL" id="ORX48306.1"/>
    </source>
</evidence>
<dbReference type="SUPFAM" id="SSF54928">
    <property type="entry name" value="RNA-binding domain, RBD"/>
    <property type="match status" value="1"/>
</dbReference>
<organism evidence="2 3">
    <name type="scientific">Hesseltinella vesiculosa</name>
    <dbReference type="NCBI Taxonomy" id="101127"/>
    <lineage>
        <taxon>Eukaryota</taxon>
        <taxon>Fungi</taxon>
        <taxon>Fungi incertae sedis</taxon>
        <taxon>Mucoromycota</taxon>
        <taxon>Mucoromycotina</taxon>
        <taxon>Mucoromycetes</taxon>
        <taxon>Mucorales</taxon>
        <taxon>Cunninghamellaceae</taxon>
        <taxon>Hesseltinella</taxon>
    </lineage>
</organism>
<feature type="compositionally biased region" description="Low complexity" evidence="1">
    <location>
        <begin position="42"/>
        <end position="65"/>
    </location>
</feature>
<feature type="region of interest" description="Disordered" evidence="1">
    <location>
        <begin position="38"/>
        <end position="226"/>
    </location>
</feature>
<dbReference type="STRING" id="101127.A0A1X2GAG3"/>
<feature type="compositionally biased region" description="Polar residues" evidence="1">
    <location>
        <begin position="171"/>
        <end position="189"/>
    </location>
</feature>
<evidence type="ECO:0008006" key="4">
    <source>
        <dbReference type="Google" id="ProtNLM"/>
    </source>
</evidence>
<accession>A0A1X2GAG3</accession>
<evidence type="ECO:0000256" key="1">
    <source>
        <dbReference type="SAM" id="MobiDB-lite"/>
    </source>
</evidence>
<feature type="compositionally biased region" description="Low complexity" evidence="1">
    <location>
        <begin position="85"/>
        <end position="109"/>
    </location>
</feature>